<comment type="cofactor">
    <cofactor evidence="1">
        <name>Zn(2+)</name>
        <dbReference type="ChEBI" id="CHEBI:29105"/>
    </cofactor>
</comment>
<keyword evidence="11" id="KW-1185">Reference proteome</keyword>
<dbReference type="SMART" id="SM00631">
    <property type="entry name" value="Zn_pept"/>
    <property type="match status" value="1"/>
</dbReference>
<dbReference type="GO" id="GO:0005615">
    <property type="term" value="C:extracellular space"/>
    <property type="evidence" value="ECO:0007669"/>
    <property type="project" value="TreeGrafter"/>
</dbReference>
<keyword evidence="5" id="KW-0862">Zinc</keyword>
<dbReference type="GO" id="GO:0006508">
    <property type="term" value="P:proteolysis"/>
    <property type="evidence" value="ECO:0007669"/>
    <property type="project" value="UniProtKB-KW"/>
</dbReference>
<comment type="similarity">
    <text evidence="2 7">Belongs to the peptidase M14 family.</text>
</comment>
<evidence type="ECO:0000256" key="6">
    <source>
        <dbReference type="ARBA" id="ARBA00023049"/>
    </source>
</evidence>
<dbReference type="Pfam" id="PF00246">
    <property type="entry name" value="Peptidase_M14"/>
    <property type="match status" value="2"/>
</dbReference>
<feature type="domain" description="Peptidase M14" evidence="9">
    <location>
        <begin position="16"/>
        <end position="252"/>
    </location>
</feature>
<evidence type="ECO:0000256" key="8">
    <source>
        <dbReference type="SAM" id="SignalP"/>
    </source>
</evidence>
<dbReference type="OrthoDB" id="5240362at2"/>
<comment type="caution">
    <text evidence="7">Lacks conserved residue(s) required for the propagation of feature annotation.</text>
</comment>
<feature type="signal peptide" evidence="8">
    <location>
        <begin position="1"/>
        <end position="26"/>
    </location>
</feature>
<accession>A0A3N0CGP2</accession>
<dbReference type="AlphaFoldDB" id="A0A3N0CGP2"/>
<dbReference type="GO" id="GO:0008270">
    <property type="term" value="F:zinc ion binding"/>
    <property type="evidence" value="ECO:0007669"/>
    <property type="project" value="InterPro"/>
</dbReference>
<dbReference type="PANTHER" id="PTHR11705:SF143">
    <property type="entry name" value="SLL0236 PROTEIN"/>
    <property type="match status" value="1"/>
</dbReference>
<evidence type="ECO:0000256" key="4">
    <source>
        <dbReference type="ARBA" id="ARBA00022801"/>
    </source>
</evidence>
<organism evidence="10 11">
    <name type="scientific">Nocardioides marmoriginsengisoli</name>
    <dbReference type="NCBI Taxonomy" id="661483"/>
    <lineage>
        <taxon>Bacteria</taxon>
        <taxon>Bacillati</taxon>
        <taxon>Actinomycetota</taxon>
        <taxon>Actinomycetes</taxon>
        <taxon>Propionibacteriales</taxon>
        <taxon>Nocardioidaceae</taxon>
        <taxon>Nocardioides</taxon>
    </lineage>
</organism>
<dbReference type="GO" id="GO:0004181">
    <property type="term" value="F:metallocarboxypeptidase activity"/>
    <property type="evidence" value="ECO:0007669"/>
    <property type="project" value="InterPro"/>
</dbReference>
<comment type="caution">
    <text evidence="10">The sequence shown here is derived from an EMBL/GenBank/DDBJ whole genome shotgun (WGS) entry which is preliminary data.</text>
</comment>
<dbReference type="SUPFAM" id="SSF53187">
    <property type="entry name" value="Zn-dependent exopeptidases"/>
    <property type="match status" value="1"/>
</dbReference>
<reference evidence="10 11" key="1">
    <citation type="submission" date="2018-11" db="EMBL/GenBank/DDBJ databases">
        <authorList>
            <person name="Li F."/>
        </authorList>
    </citation>
    <scope>NUCLEOTIDE SEQUENCE [LARGE SCALE GENOMIC DNA]</scope>
    <source>
        <strain evidence="10 11">Gsoil 097</strain>
    </source>
</reference>
<dbReference type="Gene3D" id="3.40.630.10">
    <property type="entry name" value="Zn peptidases"/>
    <property type="match status" value="1"/>
</dbReference>
<protein>
    <submittedName>
        <fullName evidence="10">DUF2817 domain-containing protein</fullName>
    </submittedName>
</protein>
<evidence type="ECO:0000259" key="9">
    <source>
        <dbReference type="PROSITE" id="PS52035"/>
    </source>
</evidence>
<keyword evidence="6" id="KW-0482">Metalloprotease</keyword>
<keyword evidence="3" id="KW-0645">Protease</keyword>
<proteinExistence type="inferred from homology"/>
<evidence type="ECO:0000256" key="1">
    <source>
        <dbReference type="ARBA" id="ARBA00001947"/>
    </source>
</evidence>
<evidence type="ECO:0000256" key="3">
    <source>
        <dbReference type="ARBA" id="ARBA00022670"/>
    </source>
</evidence>
<keyword evidence="8" id="KW-0732">Signal</keyword>
<evidence type="ECO:0000313" key="11">
    <source>
        <dbReference type="Proteomes" id="UP000267128"/>
    </source>
</evidence>
<dbReference type="RefSeq" id="WP_123227928.1">
    <property type="nucleotide sequence ID" value="NZ_RJSE01000007.1"/>
</dbReference>
<evidence type="ECO:0000256" key="7">
    <source>
        <dbReference type="PROSITE-ProRule" id="PRU01379"/>
    </source>
</evidence>
<dbReference type="Proteomes" id="UP000267128">
    <property type="component" value="Unassembled WGS sequence"/>
</dbReference>
<evidence type="ECO:0000256" key="2">
    <source>
        <dbReference type="ARBA" id="ARBA00005988"/>
    </source>
</evidence>
<name>A0A3N0CGP2_9ACTN</name>
<dbReference type="PROSITE" id="PS52035">
    <property type="entry name" value="PEPTIDASE_M14"/>
    <property type="match status" value="1"/>
</dbReference>
<dbReference type="InterPro" id="IPR000834">
    <property type="entry name" value="Peptidase_M14"/>
</dbReference>
<evidence type="ECO:0000256" key="5">
    <source>
        <dbReference type="ARBA" id="ARBA00022833"/>
    </source>
</evidence>
<keyword evidence="4" id="KW-0378">Hydrolase</keyword>
<gene>
    <name evidence="10" type="ORF">EFK50_12805</name>
</gene>
<evidence type="ECO:0000313" key="10">
    <source>
        <dbReference type="EMBL" id="RNL62632.1"/>
    </source>
</evidence>
<dbReference type="PRINTS" id="PR00765">
    <property type="entry name" value="CRBOXYPTASEA"/>
</dbReference>
<sequence>MRFSGSALGVVLVALILGLLAAPVRAETGTTERAAAPTVNEIRIFGRSVKGRALRAYRVGDPASKTKVVMISGMHGNEPGPARILERLIRGGPIAGADIWLVPYLNRDGLARHTRKNARGVDLNRNFPVSWVRRPGHYNSGPRPASEPETRSLIRFLGNVRPTYVISMHQPLNGVDTSYGKARPLALRLVEGLRLPAKVFHCNSGCHGTMTQWFNRTYAGAALTVEYGARMTTTQVYRTGPTGLLGSVFASR</sequence>
<feature type="chain" id="PRO_5018335966" evidence="8">
    <location>
        <begin position="27"/>
        <end position="252"/>
    </location>
</feature>
<dbReference type="EMBL" id="RJSE01000007">
    <property type="protein sequence ID" value="RNL62632.1"/>
    <property type="molecule type" value="Genomic_DNA"/>
</dbReference>
<dbReference type="PANTHER" id="PTHR11705">
    <property type="entry name" value="PROTEASE FAMILY M14 CARBOXYPEPTIDASE A,B"/>
    <property type="match status" value="1"/>
</dbReference>